<feature type="transmembrane region" description="Helical" evidence="1">
    <location>
        <begin position="35"/>
        <end position="51"/>
    </location>
</feature>
<dbReference type="EMBL" id="PEXV01000148">
    <property type="protein sequence ID" value="PIS41152.1"/>
    <property type="molecule type" value="Genomic_DNA"/>
</dbReference>
<reference evidence="3" key="1">
    <citation type="submission" date="2017-09" db="EMBL/GenBank/DDBJ databases">
        <title>Depth-based differentiation of microbial function through sediment-hosted aquifers and enrichment of novel symbionts in the deep terrestrial subsurface.</title>
        <authorList>
            <person name="Probst A.J."/>
            <person name="Ladd B."/>
            <person name="Jarett J.K."/>
            <person name="Geller-Mcgrath D.E."/>
            <person name="Sieber C.M.K."/>
            <person name="Emerson J.B."/>
            <person name="Anantharaman K."/>
            <person name="Thomas B.C."/>
            <person name="Malmstrom R."/>
            <person name="Stieglmeier M."/>
            <person name="Klingl A."/>
            <person name="Woyke T."/>
            <person name="Ryan C.M."/>
            <person name="Banfield J.F."/>
        </authorList>
    </citation>
    <scope>NUCLEOTIDE SEQUENCE [LARGE SCALE GENOMIC DNA]</scope>
</reference>
<organism evidence="2 3">
    <name type="scientific">Candidatus Kerfeldbacteria bacterium CG08_land_8_20_14_0_20_42_7</name>
    <dbReference type="NCBI Taxonomy" id="2014245"/>
    <lineage>
        <taxon>Bacteria</taxon>
        <taxon>Candidatus Kerfeldiibacteriota</taxon>
    </lineage>
</organism>
<dbReference type="AlphaFoldDB" id="A0A2H0YTT2"/>
<protein>
    <recommendedName>
        <fullName evidence="4">DUF5673 domain-containing protein</fullName>
    </recommendedName>
</protein>
<evidence type="ECO:0000313" key="3">
    <source>
        <dbReference type="Proteomes" id="UP000228711"/>
    </source>
</evidence>
<gene>
    <name evidence="2" type="ORF">COT25_04680</name>
</gene>
<keyword evidence="1" id="KW-0812">Transmembrane</keyword>
<sequence>MEEQPVQQSTESIDHGKRFASWVFPEFEDHKRSKLWYIIASIVLIGLVIYGIASTNFLFAIFFALASFIYVIRMQRRPRIISFAITEDGLEVHESFYAYKDLDKFWIVYEPPEVKTLYITFTSKIRPLLSIPLESQNPLVIREILLRYLKEDLERDNELLSDALQRELKL</sequence>
<dbReference type="Proteomes" id="UP000228711">
    <property type="component" value="Unassembled WGS sequence"/>
</dbReference>
<accession>A0A2H0YTT2</accession>
<name>A0A2H0YTT2_9BACT</name>
<proteinExistence type="predicted"/>
<evidence type="ECO:0000313" key="2">
    <source>
        <dbReference type="EMBL" id="PIS41152.1"/>
    </source>
</evidence>
<evidence type="ECO:0008006" key="4">
    <source>
        <dbReference type="Google" id="ProtNLM"/>
    </source>
</evidence>
<comment type="caution">
    <text evidence="2">The sequence shown here is derived from an EMBL/GenBank/DDBJ whole genome shotgun (WGS) entry which is preliminary data.</text>
</comment>
<keyword evidence="1" id="KW-1133">Transmembrane helix</keyword>
<evidence type="ECO:0000256" key="1">
    <source>
        <dbReference type="SAM" id="Phobius"/>
    </source>
</evidence>
<keyword evidence="1" id="KW-0472">Membrane</keyword>